<accession>A0ABP8UGL1</accession>
<proteinExistence type="predicted"/>
<dbReference type="InterPro" id="IPR001387">
    <property type="entry name" value="Cro/C1-type_HTH"/>
</dbReference>
<dbReference type="EMBL" id="BAABHK010000009">
    <property type="protein sequence ID" value="GAA4631549.1"/>
    <property type="molecule type" value="Genomic_DNA"/>
</dbReference>
<dbReference type="SMART" id="SM00530">
    <property type="entry name" value="HTH_XRE"/>
    <property type="match status" value="1"/>
</dbReference>
<reference evidence="3" key="1">
    <citation type="journal article" date="2019" name="Int. J. Syst. Evol. Microbiol.">
        <title>The Global Catalogue of Microorganisms (GCM) 10K type strain sequencing project: providing services to taxonomists for standard genome sequencing and annotation.</title>
        <authorList>
            <consortium name="The Broad Institute Genomics Platform"/>
            <consortium name="The Broad Institute Genome Sequencing Center for Infectious Disease"/>
            <person name="Wu L."/>
            <person name="Ma J."/>
        </authorList>
    </citation>
    <scope>NUCLEOTIDE SEQUENCE [LARGE SCALE GENOMIC DNA]</scope>
    <source>
        <strain evidence="3">JCM 17939</strain>
    </source>
</reference>
<name>A0ABP8UGL1_9ACTN</name>
<dbReference type="InterPro" id="IPR010982">
    <property type="entry name" value="Lambda_DNA-bd_dom_sf"/>
</dbReference>
<dbReference type="Pfam" id="PF19054">
    <property type="entry name" value="DUF5753"/>
    <property type="match status" value="1"/>
</dbReference>
<dbReference type="Proteomes" id="UP001501442">
    <property type="component" value="Unassembled WGS sequence"/>
</dbReference>
<evidence type="ECO:0000259" key="1">
    <source>
        <dbReference type="PROSITE" id="PS50943"/>
    </source>
</evidence>
<evidence type="ECO:0000313" key="3">
    <source>
        <dbReference type="Proteomes" id="UP001501442"/>
    </source>
</evidence>
<dbReference type="Gene3D" id="1.10.260.40">
    <property type="entry name" value="lambda repressor-like DNA-binding domains"/>
    <property type="match status" value="1"/>
</dbReference>
<dbReference type="InterPro" id="IPR043917">
    <property type="entry name" value="DUF5753"/>
</dbReference>
<feature type="domain" description="HTH cro/C1-type" evidence="1">
    <location>
        <begin position="22"/>
        <end position="77"/>
    </location>
</feature>
<evidence type="ECO:0000313" key="2">
    <source>
        <dbReference type="EMBL" id="GAA4631549.1"/>
    </source>
</evidence>
<organism evidence="2 3">
    <name type="scientific">Actinoallomurus vinaceus</name>
    <dbReference type="NCBI Taxonomy" id="1080074"/>
    <lineage>
        <taxon>Bacteria</taxon>
        <taxon>Bacillati</taxon>
        <taxon>Actinomycetota</taxon>
        <taxon>Actinomycetes</taxon>
        <taxon>Streptosporangiales</taxon>
        <taxon>Thermomonosporaceae</taxon>
        <taxon>Actinoallomurus</taxon>
    </lineage>
</organism>
<comment type="caution">
    <text evidence="2">The sequence shown here is derived from an EMBL/GenBank/DDBJ whole genome shotgun (WGS) entry which is preliminary data.</text>
</comment>
<dbReference type="PROSITE" id="PS50943">
    <property type="entry name" value="HTH_CROC1"/>
    <property type="match status" value="1"/>
</dbReference>
<dbReference type="CDD" id="cd00093">
    <property type="entry name" value="HTH_XRE"/>
    <property type="match status" value="1"/>
</dbReference>
<keyword evidence="3" id="KW-1185">Reference proteome</keyword>
<gene>
    <name evidence="2" type="ORF">GCM10023196_061410</name>
</gene>
<sequence>MPKPPKALSPDQSLTAYFGFEVRKHREYVKLSQSELADRLHWAKSAVGNLETAFRSPTSDHAKDLDTFFATDRFGWLHGLIVREELPDFFRPFARREPDAADIRMFEPLVVPGLLQIEEYARALLATDQSPDQLEQAVSARMERQKILNRKEPAPPRLWVVIDEGVLRRQIGGTEVMRKQIAHLLTMTERHDVTIQVVPSSVGEYIGLEGGFSILGFDDGADIAYAEAAGGGHMIEQQKDVARTITRFELIRARAVSVDESTRLIREAL</sequence>
<dbReference type="SUPFAM" id="SSF47413">
    <property type="entry name" value="lambda repressor-like DNA-binding domains"/>
    <property type="match status" value="1"/>
</dbReference>
<protein>
    <submittedName>
        <fullName evidence="2">Helix-turn-helix transcriptional regulator</fullName>
    </submittedName>
</protein>